<keyword evidence="12" id="KW-1185">Reference proteome</keyword>
<evidence type="ECO:0000313" key="12">
    <source>
        <dbReference type="Proteomes" id="UP000750334"/>
    </source>
</evidence>
<comment type="subcellular location">
    <subcellularLocation>
        <location evidence="1">Membrane</location>
        <topology evidence="1">Multi-pass membrane protein</topology>
    </subcellularLocation>
</comment>
<keyword evidence="6 9" id="KW-0472">Membrane</keyword>
<evidence type="ECO:0000256" key="4">
    <source>
        <dbReference type="ARBA" id="ARBA00022989"/>
    </source>
</evidence>
<dbReference type="InterPro" id="IPR003280">
    <property type="entry name" value="2pore_dom_K_chnl"/>
</dbReference>
<feature type="transmembrane region" description="Helical" evidence="9">
    <location>
        <begin position="238"/>
        <end position="255"/>
    </location>
</feature>
<dbReference type="EMBL" id="PUHR01000082">
    <property type="protein sequence ID" value="KAG0668029.1"/>
    <property type="molecule type" value="Genomic_DNA"/>
</dbReference>
<name>A0A9P6W9U5_MAUEX</name>
<feature type="transmembrane region" description="Helical" evidence="9">
    <location>
        <begin position="38"/>
        <end position="68"/>
    </location>
</feature>
<feature type="transmembrane region" description="Helical" evidence="9">
    <location>
        <begin position="165"/>
        <end position="189"/>
    </location>
</feature>
<protein>
    <submittedName>
        <fullName evidence="11">Potassium channel</fullName>
    </submittedName>
</protein>
<dbReference type="SUPFAM" id="SSF81324">
    <property type="entry name" value="Voltage-gated potassium channels"/>
    <property type="match status" value="2"/>
</dbReference>
<feature type="region of interest" description="Disordered" evidence="8">
    <location>
        <begin position="452"/>
        <end position="608"/>
    </location>
</feature>
<feature type="transmembrane region" description="Helical" evidence="9">
    <location>
        <begin position="398"/>
        <end position="417"/>
    </location>
</feature>
<evidence type="ECO:0000256" key="5">
    <source>
        <dbReference type="ARBA" id="ARBA00023065"/>
    </source>
</evidence>
<keyword evidence="7 11" id="KW-0407">Ion channel</keyword>
<feature type="compositionally biased region" description="Polar residues" evidence="8">
    <location>
        <begin position="496"/>
        <end position="511"/>
    </location>
</feature>
<feature type="transmembrane region" description="Helical" evidence="9">
    <location>
        <begin position="99"/>
        <end position="121"/>
    </location>
</feature>
<proteinExistence type="predicted"/>
<feature type="transmembrane region" description="Helical" evidence="9">
    <location>
        <begin position="367"/>
        <end position="386"/>
    </location>
</feature>
<evidence type="ECO:0000256" key="8">
    <source>
        <dbReference type="SAM" id="MobiDB-lite"/>
    </source>
</evidence>
<reference evidence="11 12" key="1">
    <citation type="submission" date="2020-11" db="EMBL/GenBank/DDBJ databases">
        <title>Kefir isolates.</title>
        <authorList>
            <person name="Marcisauskas S."/>
            <person name="Kim Y."/>
            <person name="Blasche S."/>
        </authorList>
    </citation>
    <scope>NUCLEOTIDE SEQUENCE [LARGE SCALE GENOMIC DNA]</scope>
    <source>
        <strain evidence="11 12">OG2</strain>
    </source>
</reference>
<evidence type="ECO:0000256" key="2">
    <source>
        <dbReference type="ARBA" id="ARBA00022448"/>
    </source>
</evidence>
<dbReference type="PANTHER" id="PTHR11003:SF342">
    <property type="entry name" value="OUTWARD-RECTIFIER POTASSIUM CHANNEL TOK1"/>
    <property type="match status" value="1"/>
</dbReference>
<dbReference type="GO" id="GO:0030322">
    <property type="term" value="P:stabilization of membrane potential"/>
    <property type="evidence" value="ECO:0007669"/>
    <property type="project" value="TreeGrafter"/>
</dbReference>
<dbReference type="Proteomes" id="UP000750334">
    <property type="component" value="Unassembled WGS sequence"/>
</dbReference>
<feature type="transmembrane region" description="Helical" evidence="9">
    <location>
        <begin position="340"/>
        <end position="361"/>
    </location>
</feature>
<dbReference type="Gene3D" id="1.10.287.70">
    <property type="match status" value="3"/>
</dbReference>
<dbReference type="GO" id="GO:0022841">
    <property type="term" value="F:potassium ion leak channel activity"/>
    <property type="evidence" value="ECO:0007669"/>
    <property type="project" value="TreeGrafter"/>
</dbReference>
<keyword evidence="5" id="KW-0406">Ion transport</keyword>
<dbReference type="InterPro" id="IPR013099">
    <property type="entry name" value="K_chnl_dom"/>
</dbReference>
<evidence type="ECO:0000256" key="7">
    <source>
        <dbReference type="ARBA" id="ARBA00023303"/>
    </source>
</evidence>
<feature type="region of interest" description="Disordered" evidence="8">
    <location>
        <begin position="787"/>
        <end position="813"/>
    </location>
</feature>
<keyword evidence="4 9" id="KW-1133">Transmembrane helix</keyword>
<keyword evidence="2" id="KW-0813">Transport</keyword>
<gene>
    <name evidence="11" type="primary">TOK1</name>
    <name evidence="11" type="ORF">C6P45_005119</name>
</gene>
<keyword evidence="3 9" id="KW-0812">Transmembrane</keyword>
<dbReference type="AlphaFoldDB" id="A0A9P6W9U5"/>
<evidence type="ECO:0000256" key="9">
    <source>
        <dbReference type="SAM" id="Phobius"/>
    </source>
</evidence>
<feature type="transmembrane region" description="Helical" evidence="9">
    <location>
        <begin position="209"/>
        <end position="231"/>
    </location>
</feature>
<dbReference type="GO" id="GO:0005886">
    <property type="term" value="C:plasma membrane"/>
    <property type="evidence" value="ECO:0007669"/>
    <property type="project" value="TreeGrafter"/>
</dbReference>
<feature type="transmembrane region" description="Helical" evidence="9">
    <location>
        <begin position="133"/>
        <end position="153"/>
    </location>
</feature>
<dbReference type="OrthoDB" id="297496at2759"/>
<feature type="compositionally biased region" description="Low complexity" evidence="8">
    <location>
        <begin position="512"/>
        <end position="534"/>
    </location>
</feature>
<feature type="domain" description="Potassium channel" evidence="10">
    <location>
        <begin position="350"/>
        <end position="422"/>
    </location>
</feature>
<accession>A0A9P6W9U5</accession>
<feature type="compositionally biased region" description="Basic residues" evidence="8">
    <location>
        <begin position="452"/>
        <end position="468"/>
    </location>
</feature>
<comment type="caution">
    <text evidence="11">The sequence shown here is derived from an EMBL/GenBank/DDBJ whole genome shotgun (WGS) entry which is preliminary data.</text>
</comment>
<dbReference type="Pfam" id="PF07885">
    <property type="entry name" value="Ion_trans_2"/>
    <property type="match status" value="2"/>
</dbReference>
<evidence type="ECO:0000256" key="3">
    <source>
        <dbReference type="ARBA" id="ARBA00022692"/>
    </source>
</evidence>
<evidence type="ECO:0000313" key="11">
    <source>
        <dbReference type="EMBL" id="KAG0668029.1"/>
    </source>
</evidence>
<evidence type="ECO:0000256" key="6">
    <source>
        <dbReference type="ARBA" id="ARBA00023136"/>
    </source>
</evidence>
<evidence type="ECO:0000256" key="1">
    <source>
        <dbReference type="ARBA" id="ARBA00004141"/>
    </source>
</evidence>
<feature type="transmembrane region" description="Helical" evidence="9">
    <location>
        <begin position="261"/>
        <end position="281"/>
    </location>
</feature>
<dbReference type="GO" id="GO:0015271">
    <property type="term" value="F:outward rectifier potassium channel activity"/>
    <property type="evidence" value="ECO:0007669"/>
    <property type="project" value="TreeGrafter"/>
</dbReference>
<evidence type="ECO:0000259" key="10">
    <source>
        <dbReference type="Pfam" id="PF07885"/>
    </source>
</evidence>
<organism evidence="11 12">
    <name type="scientific">Maudiozyma exigua</name>
    <name type="common">Yeast</name>
    <name type="synonym">Kazachstania exigua</name>
    <dbReference type="NCBI Taxonomy" id="34358"/>
    <lineage>
        <taxon>Eukaryota</taxon>
        <taxon>Fungi</taxon>
        <taxon>Dikarya</taxon>
        <taxon>Ascomycota</taxon>
        <taxon>Saccharomycotina</taxon>
        <taxon>Saccharomycetes</taxon>
        <taxon>Saccharomycetales</taxon>
        <taxon>Saccharomycetaceae</taxon>
        <taxon>Maudiozyma</taxon>
    </lineage>
</organism>
<sequence>MAGSISTEASVDSALHQALKFHNERVSIINEDPSSRTFLFWFVVSCYFPVITACLGPVANTISIACVVERWRSNRIEYVDRGVNGIQAIPIKISDPKGIFAINILSLIMGFISNTVLIMHFTRKLSYLKSQAINITGWSCAGWLLLADVIYCSKYNMPNGVHKTIGFWYACFTCGLYLACAGTLSLHFIGFRLGKYPATFNLFTNERSIILFTVFLSLWLIWGSAMFSGLINISYGNALYYCTVSLLTVGFGDVLPPSIAAKIMALIFSMSGVLLLGLIVFMTRSIIQKSSGPIFYFHRLEKTRAHTWEKINKGKLKLSNKESFELMSQYKHSANIKEHLYSLMVTTIVFLMFWLLGALVFHYAEGWSYFNCIYFCFLCLLTIGYGSDFAPSTGAGRAFFVVWAIGAVPLMGAILSTLGDVLYDTASKIDSSFAKKFGFAMKYMIVTTVSKRVRSRRDRHRRRHRHRQQQQQQLFVTPNNIVDSVDDAQDNDVTPKLTSDLSYNPSINQHSDNSQNNTANINTNSNNHTNGTNGDDIDESLRFSGSELEANKSPIEEDLEAQKELQSRRNSMKTRSTHPNNTEINGNDGGSINDAEQSVSPDDDPESLDPLEIVNLLTDKDITETRDALFYKLQDLQRQLIDLKKLHQLSITNPNYSLSFQQWTNLRILNQHSLNEQNHSTELDESNFWLSANTPLRFPLNEPHYAFNRLFRHINTQMERLLHDTRNLIAERDHFTSAFLGLHQHSGSRFHGHNRKRTFTNQSLPIHWNEHIFEDIHPDRTFLRKSYSGKDDEESLATANSSDTQKADPLSNP</sequence>
<feature type="domain" description="Potassium channel" evidence="10">
    <location>
        <begin position="215"/>
        <end position="288"/>
    </location>
</feature>
<dbReference type="PANTHER" id="PTHR11003">
    <property type="entry name" value="POTASSIUM CHANNEL, SUBFAMILY K"/>
    <property type="match status" value="1"/>
</dbReference>